<dbReference type="EMBL" id="MBEW02000027">
    <property type="protein sequence ID" value="RDY20597.1"/>
    <property type="molecule type" value="Genomic_DNA"/>
</dbReference>
<proteinExistence type="predicted"/>
<accession>A0A371IJD7</accession>
<sequence length="322" mass="36508">MGFFDKKYCDICGEKIGMLGNRKLEDGNMCKNCAKKLSPFFDDRRHSTIEEIKEQLAYREENERQLNDFHPTMTFGDGTKVMVDMNAQKFIITDDTDWREANPDIIDIGRVVYCDGEVKEDRNEMYFTDDNNERRSFVPPRYEYKYSFIVDIEVDSPWFKEIKIDLTGYRKPDSVNTLDYQKLQTEMNNLVAVLNHQQMPNMMQGGFQQQGMMGTMQGGFQQQGMMGTMQGGFPQQGMMGTMQGGFPQQGMMNGMQGGFPQQGMINGMQGGYPQQGGYQGQPINQGGFAQEQNQAQNGSWTCQKCGSVNSSGSFCQSCGSKR</sequence>
<feature type="domain" description="DUF4428" evidence="1">
    <location>
        <begin position="9"/>
        <end position="55"/>
    </location>
</feature>
<comment type="caution">
    <text evidence="2">The sequence shown here is derived from an EMBL/GenBank/DDBJ whole genome shotgun (WGS) entry which is preliminary data.</text>
</comment>
<protein>
    <submittedName>
        <fullName evidence="2">DUF4428 domain-containing protein</fullName>
    </submittedName>
</protein>
<dbReference type="AlphaFoldDB" id="A0A371IJD7"/>
<dbReference type="Pfam" id="PF14471">
    <property type="entry name" value="DUF4428"/>
    <property type="match status" value="1"/>
</dbReference>
<evidence type="ECO:0000259" key="1">
    <source>
        <dbReference type="Pfam" id="PF14471"/>
    </source>
</evidence>
<reference evidence="2 3" key="1">
    <citation type="journal article" date="2016" name="Genome Announc.">
        <title>Draft Genome Sequence of Criibacterium bergeronii gen. nov., sp. nov., Strain CCRI-22567T, Isolated from a Vaginal Sample from a Woman with Bacterial Vaginosis.</title>
        <authorList>
            <person name="Maheux A.F."/>
            <person name="Berube E."/>
            <person name="Boudreau D.K."/>
            <person name="Raymond F."/>
            <person name="Corbeil J."/>
            <person name="Roy P.H."/>
            <person name="Boissinot M."/>
            <person name="Omar R.F."/>
        </authorList>
    </citation>
    <scope>NUCLEOTIDE SEQUENCE [LARGE SCALE GENOMIC DNA]</scope>
    <source>
        <strain evidence="2 3">CCRI-22567</strain>
    </source>
</reference>
<gene>
    <name evidence="2" type="ORF">BBG48_009280</name>
</gene>
<dbReference type="InterPro" id="IPR027872">
    <property type="entry name" value="DUF4428"/>
</dbReference>
<organism evidence="2 3">
    <name type="scientific">Criibacterium bergeronii</name>
    <dbReference type="NCBI Taxonomy" id="1871336"/>
    <lineage>
        <taxon>Bacteria</taxon>
        <taxon>Bacillati</taxon>
        <taxon>Bacillota</taxon>
        <taxon>Clostridia</taxon>
        <taxon>Peptostreptococcales</taxon>
        <taxon>Filifactoraceae</taxon>
        <taxon>Criibacterium</taxon>
    </lineage>
</organism>
<dbReference type="RefSeq" id="WP_068912025.1">
    <property type="nucleotide sequence ID" value="NZ_MBEW02000027.1"/>
</dbReference>
<dbReference type="Proteomes" id="UP000093352">
    <property type="component" value="Unassembled WGS sequence"/>
</dbReference>
<keyword evidence="3" id="KW-1185">Reference proteome</keyword>
<evidence type="ECO:0000313" key="3">
    <source>
        <dbReference type="Proteomes" id="UP000093352"/>
    </source>
</evidence>
<evidence type="ECO:0000313" key="2">
    <source>
        <dbReference type="EMBL" id="RDY20597.1"/>
    </source>
</evidence>
<name>A0A371IJD7_9FIRM</name>
<dbReference type="STRING" id="1871336.BBG48_07985"/>